<dbReference type="GO" id="GO:0004867">
    <property type="term" value="F:serine-type endopeptidase inhibitor activity"/>
    <property type="evidence" value="ECO:0007669"/>
    <property type="project" value="UniProtKB-KW"/>
</dbReference>
<dbReference type="KEGG" id="dvi:6629180"/>
<dbReference type="InParanoid" id="B4LSD2"/>
<dbReference type="InterPro" id="IPR020901">
    <property type="entry name" value="Prtase_inh_Kunz-CS"/>
</dbReference>
<feature type="domain" description="BPTI/Kunitz inhibitor" evidence="5">
    <location>
        <begin position="47"/>
        <end position="104"/>
    </location>
</feature>
<comment type="similarity">
    <text evidence="4">Belongs to the venom Kunitz-type family. 03 (sub-Kunitz) subfamily.</text>
</comment>
<organism evidence="6 7">
    <name type="scientific">Drosophila virilis</name>
    <name type="common">Fruit fly</name>
    <dbReference type="NCBI Taxonomy" id="7244"/>
    <lineage>
        <taxon>Eukaryota</taxon>
        <taxon>Metazoa</taxon>
        <taxon>Ecdysozoa</taxon>
        <taxon>Arthropoda</taxon>
        <taxon>Hexapoda</taxon>
        <taxon>Insecta</taxon>
        <taxon>Pterygota</taxon>
        <taxon>Neoptera</taxon>
        <taxon>Endopterygota</taxon>
        <taxon>Diptera</taxon>
        <taxon>Brachycera</taxon>
        <taxon>Muscomorpha</taxon>
        <taxon>Ephydroidea</taxon>
        <taxon>Drosophilidae</taxon>
        <taxon>Drosophila</taxon>
    </lineage>
</organism>
<dbReference type="AlphaFoldDB" id="B4LSD2"/>
<keyword evidence="2" id="KW-0722">Serine protease inhibitor</keyword>
<evidence type="ECO:0000313" key="7">
    <source>
        <dbReference type="Proteomes" id="UP000008792"/>
    </source>
</evidence>
<dbReference type="Pfam" id="PF00014">
    <property type="entry name" value="Kunitz_BPTI"/>
    <property type="match status" value="1"/>
</dbReference>
<evidence type="ECO:0000313" key="6">
    <source>
        <dbReference type="EMBL" id="EDW63740.2"/>
    </source>
</evidence>
<dbReference type="PROSITE" id="PS00280">
    <property type="entry name" value="BPTI_KUNITZ_1"/>
    <property type="match status" value="1"/>
</dbReference>
<dbReference type="PROSITE" id="PS50279">
    <property type="entry name" value="BPTI_KUNITZ_2"/>
    <property type="match status" value="1"/>
</dbReference>
<sequence>MYSGLNSADVVSSSCSLIAIMKYEYLLPTAIGLLLCLSSVHAKPEMCNEQHSMSGMAQDGAACMAYMPSWTYDAAKNACVEFVFGGCGGNKNQFGSQGECETACKD</sequence>
<evidence type="ECO:0000256" key="3">
    <source>
        <dbReference type="ARBA" id="ARBA00023157"/>
    </source>
</evidence>
<dbReference type="InterPro" id="IPR051388">
    <property type="entry name" value="Serpin_venom_toxin"/>
</dbReference>
<dbReference type="OrthoDB" id="4473401at2759"/>
<accession>B4LSD2</accession>
<proteinExistence type="inferred from homology"/>
<evidence type="ECO:0000256" key="1">
    <source>
        <dbReference type="ARBA" id="ARBA00022690"/>
    </source>
</evidence>
<dbReference type="SMART" id="SM00131">
    <property type="entry name" value="KU"/>
    <property type="match status" value="1"/>
</dbReference>
<dbReference type="eggNOG" id="KOG4295">
    <property type="taxonomic scope" value="Eukaryota"/>
</dbReference>
<dbReference type="Proteomes" id="UP000008792">
    <property type="component" value="Unassembled WGS sequence"/>
</dbReference>
<dbReference type="SUPFAM" id="SSF57362">
    <property type="entry name" value="BPTI-like"/>
    <property type="match status" value="1"/>
</dbReference>
<dbReference type="InterPro" id="IPR002223">
    <property type="entry name" value="Kunitz_BPTI"/>
</dbReference>
<reference evidence="6 7" key="1">
    <citation type="journal article" date="2007" name="Nature">
        <title>Evolution of genes and genomes on the Drosophila phylogeny.</title>
        <authorList>
            <consortium name="Drosophila 12 Genomes Consortium"/>
            <person name="Clark A.G."/>
            <person name="Eisen M.B."/>
            <person name="Smith D.R."/>
            <person name="Bergman C.M."/>
            <person name="Oliver B."/>
            <person name="Markow T.A."/>
            <person name="Kaufman T.C."/>
            <person name="Kellis M."/>
            <person name="Gelbart W."/>
            <person name="Iyer V.N."/>
            <person name="Pollard D.A."/>
            <person name="Sackton T.B."/>
            <person name="Larracuente A.M."/>
            <person name="Singh N.D."/>
            <person name="Abad J.P."/>
            <person name="Abt D.N."/>
            <person name="Adryan B."/>
            <person name="Aguade M."/>
            <person name="Akashi H."/>
            <person name="Anderson W.W."/>
            <person name="Aquadro C.F."/>
            <person name="Ardell D.H."/>
            <person name="Arguello R."/>
            <person name="Artieri C.G."/>
            <person name="Barbash D.A."/>
            <person name="Barker D."/>
            <person name="Barsanti P."/>
            <person name="Batterham P."/>
            <person name="Batzoglou S."/>
            <person name="Begun D."/>
            <person name="Bhutkar A."/>
            <person name="Blanco E."/>
            <person name="Bosak S.A."/>
            <person name="Bradley R.K."/>
            <person name="Brand A.D."/>
            <person name="Brent M.R."/>
            <person name="Brooks A.N."/>
            <person name="Brown R.H."/>
            <person name="Butlin R.K."/>
            <person name="Caggese C."/>
            <person name="Calvi B.R."/>
            <person name="Bernardo de Carvalho A."/>
            <person name="Caspi A."/>
            <person name="Castrezana S."/>
            <person name="Celniker S.E."/>
            <person name="Chang J.L."/>
            <person name="Chapple C."/>
            <person name="Chatterji S."/>
            <person name="Chinwalla A."/>
            <person name="Civetta A."/>
            <person name="Clifton S.W."/>
            <person name="Comeron J.M."/>
            <person name="Costello J.C."/>
            <person name="Coyne J.A."/>
            <person name="Daub J."/>
            <person name="David R.G."/>
            <person name="Delcher A.L."/>
            <person name="Delehaunty K."/>
            <person name="Do C.B."/>
            <person name="Ebling H."/>
            <person name="Edwards K."/>
            <person name="Eickbush T."/>
            <person name="Evans J.D."/>
            <person name="Filipski A."/>
            <person name="Findeiss S."/>
            <person name="Freyhult E."/>
            <person name="Fulton L."/>
            <person name="Fulton R."/>
            <person name="Garcia A.C."/>
            <person name="Gardiner A."/>
            <person name="Garfield D.A."/>
            <person name="Garvin B.E."/>
            <person name="Gibson G."/>
            <person name="Gilbert D."/>
            <person name="Gnerre S."/>
            <person name="Godfrey J."/>
            <person name="Good R."/>
            <person name="Gotea V."/>
            <person name="Gravely B."/>
            <person name="Greenberg A.J."/>
            <person name="Griffiths-Jones S."/>
            <person name="Gross S."/>
            <person name="Guigo R."/>
            <person name="Gustafson E.A."/>
            <person name="Haerty W."/>
            <person name="Hahn M.W."/>
            <person name="Halligan D.L."/>
            <person name="Halpern A.L."/>
            <person name="Halter G.M."/>
            <person name="Han M.V."/>
            <person name="Heger A."/>
            <person name="Hillier L."/>
            <person name="Hinrichs A.S."/>
            <person name="Holmes I."/>
            <person name="Hoskins R.A."/>
            <person name="Hubisz M.J."/>
            <person name="Hultmark D."/>
            <person name="Huntley M.A."/>
            <person name="Jaffe D.B."/>
            <person name="Jagadeeshan S."/>
            <person name="Jeck W.R."/>
            <person name="Johnson J."/>
            <person name="Jones C.D."/>
            <person name="Jordan W.C."/>
            <person name="Karpen G.H."/>
            <person name="Kataoka E."/>
            <person name="Keightley P.D."/>
            <person name="Kheradpour P."/>
            <person name="Kirkness E.F."/>
            <person name="Koerich L.B."/>
            <person name="Kristiansen K."/>
            <person name="Kudrna D."/>
            <person name="Kulathinal R.J."/>
            <person name="Kumar S."/>
            <person name="Kwok R."/>
            <person name="Lander E."/>
            <person name="Langley C.H."/>
            <person name="Lapoint R."/>
            <person name="Lazzaro B.P."/>
            <person name="Lee S.J."/>
            <person name="Levesque L."/>
            <person name="Li R."/>
            <person name="Lin C.F."/>
            <person name="Lin M.F."/>
            <person name="Lindblad-Toh K."/>
            <person name="Llopart A."/>
            <person name="Long M."/>
            <person name="Low L."/>
            <person name="Lozovsky E."/>
            <person name="Lu J."/>
            <person name="Luo M."/>
            <person name="Machado C.A."/>
            <person name="Makalowski W."/>
            <person name="Marzo M."/>
            <person name="Matsuda M."/>
            <person name="Matzkin L."/>
            <person name="McAllister B."/>
            <person name="McBride C.S."/>
            <person name="McKernan B."/>
            <person name="McKernan K."/>
            <person name="Mendez-Lago M."/>
            <person name="Minx P."/>
            <person name="Mollenhauer M.U."/>
            <person name="Montooth K."/>
            <person name="Mount S.M."/>
            <person name="Mu X."/>
            <person name="Myers E."/>
            <person name="Negre B."/>
            <person name="Newfeld S."/>
            <person name="Nielsen R."/>
            <person name="Noor M.A."/>
            <person name="O'Grady P."/>
            <person name="Pachter L."/>
            <person name="Papaceit M."/>
            <person name="Parisi M.J."/>
            <person name="Parisi M."/>
            <person name="Parts L."/>
            <person name="Pedersen J.S."/>
            <person name="Pesole G."/>
            <person name="Phillippy A.M."/>
            <person name="Ponting C.P."/>
            <person name="Pop M."/>
            <person name="Porcelli D."/>
            <person name="Powell J.R."/>
            <person name="Prohaska S."/>
            <person name="Pruitt K."/>
            <person name="Puig M."/>
            <person name="Quesneville H."/>
            <person name="Ram K.R."/>
            <person name="Rand D."/>
            <person name="Rasmussen M.D."/>
            <person name="Reed L.K."/>
            <person name="Reenan R."/>
            <person name="Reily A."/>
            <person name="Remington K.A."/>
            <person name="Rieger T.T."/>
            <person name="Ritchie M.G."/>
            <person name="Robin C."/>
            <person name="Rogers Y.H."/>
            <person name="Rohde C."/>
            <person name="Rozas J."/>
            <person name="Rubenfield M.J."/>
            <person name="Ruiz A."/>
            <person name="Russo S."/>
            <person name="Salzberg S.L."/>
            <person name="Sanchez-Gracia A."/>
            <person name="Saranga D.J."/>
            <person name="Sato H."/>
            <person name="Schaeffer S.W."/>
            <person name="Schatz M.C."/>
            <person name="Schlenke T."/>
            <person name="Schwartz R."/>
            <person name="Segarra C."/>
            <person name="Singh R.S."/>
            <person name="Sirot L."/>
            <person name="Sirota M."/>
            <person name="Sisneros N.B."/>
            <person name="Smith C.D."/>
            <person name="Smith T.F."/>
            <person name="Spieth J."/>
            <person name="Stage D.E."/>
            <person name="Stark A."/>
            <person name="Stephan W."/>
            <person name="Strausberg R.L."/>
            <person name="Strempel S."/>
            <person name="Sturgill D."/>
            <person name="Sutton G."/>
            <person name="Sutton G.G."/>
            <person name="Tao W."/>
            <person name="Teichmann S."/>
            <person name="Tobari Y.N."/>
            <person name="Tomimura Y."/>
            <person name="Tsolas J.M."/>
            <person name="Valente V.L."/>
            <person name="Venter E."/>
            <person name="Venter J.C."/>
            <person name="Vicario S."/>
            <person name="Vieira F.G."/>
            <person name="Vilella A.J."/>
            <person name="Villasante A."/>
            <person name="Walenz B."/>
            <person name="Wang J."/>
            <person name="Wasserman M."/>
            <person name="Watts T."/>
            <person name="Wilson D."/>
            <person name="Wilson R.K."/>
            <person name="Wing R.A."/>
            <person name="Wolfner M.F."/>
            <person name="Wong A."/>
            <person name="Wong G.K."/>
            <person name="Wu C.I."/>
            <person name="Wu G."/>
            <person name="Yamamoto D."/>
            <person name="Yang H.P."/>
            <person name="Yang S.P."/>
            <person name="Yorke J.A."/>
            <person name="Yoshida K."/>
            <person name="Zdobnov E."/>
            <person name="Zhang P."/>
            <person name="Zhang Y."/>
            <person name="Zimin A.V."/>
            <person name="Baldwin J."/>
            <person name="Abdouelleil A."/>
            <person name="Abdulkadir J."/>
            <person name="Abebe A."/>
            <person name="Abera B."/>
            <person name="Abreu J."/>
            <person name="Acer S.C."/>
            <person name="Aftuck L."/>
            <person name="Alexander A."/>
            <person name="An P."/>
            <person name="Anderson E."/>
            <person name="Anderson S."/>
            <person name="Arachi H."/>
            <person name="Azer M."/>
            <person name="Bachantsang P."/>
            <person name="Barry A."/>
            <person name="Bayul T."/>
            <person name="Berlin A."/>
            <person name="Bessette D."/>
            <person name="Bloom T."/>
            <person name="Blye J."/>
            <person name="Boguslavskiy L."/>
            <person name="Bonnet C."/>
            <person name="Boukhgalter B."/>
            <person name="Bourzgui I."/>
            <person name="Brown A."/>
            <person name="Cahill P."/>
            <person name="Channer S."/>
            <person name="Cheshatsang Y."/>
            <person name="Chuda L."/>
            <person name="Citroen M."/>
            <person name="Collymore A."/>
            <person name="Cooke P."/>
            <person name="Costello M."/>
            <person name="D'Aco K."/>
            <person name="Daza R."/>
            <person name="De Haan G."/>
            <person name="DeGray S."/>
            <person name="DeMaso C."/>
            <person name="Dhargay N."/>
            <person name="Dooley K."/>
            <person name="Dooley E."/>
            <person name="Doricent M."/>
            <person name="Dorje P."/>
            <person name="Dorjee K."/>
            <person name="Dupes A."/>
            <person name="Elong R."/>
            <person name="Falk J."/>
            <person name="Farina A."/>
            <person name="Faro S."/>
            <person name="Ferguson D."/>
            <person name="Fisher S."/>
            <person name="Foley C.D."/>
            <person name="Franke A."/>
            <person name="Friedrich D."/>
            <person name="Gadbois L."/>
            <person name="Gearin G."/>
            <person name="Gearin C.R."/>
            <person name="Giannoukos G."/>
            <person name="Goode T."/>
            <person name="Graham J."/>
            <person name="Grandbois E."/>
            <person name="Grewal S."/>
            <person name="Gyaltsen K."/>
            <person name="Hafez N."/>
            <person name="Hagos B."/>
            <person name="Hall J."/>
            <person name="Henson C."/>
            <person name="Hollinger A."/>
            <person name="Honan T."/>
            <person name="Huard M.D."/>
            <person name="Hughes L."/>
            <person name="Hurhula B."/>
            <person name="Husby M.E."/>
            <person name="Kamat A."/>
            <person name="Kanga B."/>
            <person name="Kashin S."/>
            <person name="Khazanovich D."/>
            <person name="Kisner P."/>
            <person name="Lance K."/>
            <person name="Lara M."/>
            <person name="Lee W."/>
            <person name="Lennon N."/>
            <person name="Letendre F."/>
            <person name="LeVine R."/>
            <person name="Lipovsky A."/>
            <person name="Liu X."/>
            <person name="Liu J."/>
            <person name="Liu S."/>
            <person name="Lokyitsang T."/>
            <person name="Lokyitsang Y."/>
            <person name="Lubonja R."/>
            <person name="Lui A."/>
            <person name="MacDonald P."/>
            <person name="Magnisalis V."/>
            <person name="Maru K."/>
            <person name="Matthews C."/>
            <person name="McCusker W."/>
            <person name="McDonough S."/>
            <person name="Mehta T."/>
            <person name="Meldrim J."/>
            <person name="Meneus L."/>
            <person name="Mihai O."/>
            <person name="Mihalev A."/>
            <person name="Mihova T."/>
            <person name="Mittelman R."/>
            <person name="Mlenga V."/>
            <person name="Montmayeur A."/>
            <person name="Mulrain L."/>
            <person name="Navidi A."/>
            <person name="Naylor J."/>
            <person name="Negash T."/>
            <person name="Nguyen T."/>
            <person name="Nguyen N."/>
            <person name="Nicol R."/>
            <person name="Norbu C."/>
            <person name="Norbu N."/>
            <person name="Novod N."/>
            <person name="O'Neill B."/>
            <person name="Osman S."/>
            <person name="Markiewicz E."/>
            <person name="Oyono O.L."/>
            <person name="Patti C."/>
            <person name="Phunkhang P."/>
            <person name="Pierre F."/>
            <person name="Priest M."/>
            <person name="Raghuraman S."/>
            <person name="Rege F."/>
            <person name="Reyes R."/>
            <person name="Rise C."/>
            <person name="Rogov P."/>
            <person name="Ross K."/>
            <person name="Ryan E."/>
            <person name="Settipalli S."/>
            <person name="Shea T."/>
            <person name="Sherpa N."/>
            <person name="Shi L."/>
            <person name="Shih D."/>
            <person name="Sparrow T."/>
            <person name="Spaulding J."/>
            <person name="Stalker J."/>
            <person name="Stange-Thomann N."/>
            <person name="Stavropoulos S."/>
            <person name="Stone C."/>
            <person name="Strader C."/>
            <person name="Tesfaye S."/>
            <person name="Thomson T."/>
            <person name="Thoulutsang Y."/>
            <person name="Thoulutsang D."/>
            <person name="Topham K."/>
            <person name="Topping I."/>
            <person name="Tsamla T."/>
            <person name="Vassiliev H."/>
            <person name="Vo A."/>
            <person name="Wangchuk T."/>
            <person name="Wangdi T."/>
            <person name="Weiand M."/>
            <person name="Wilkinson J."/>
            <person name="Wilson A."/>
            <person name="Yadav S."/>
            <person name="Young G."/>
            <person name="Yu Q."/>
            <person name="Zembek L."/>
            <person name="Zhong D."/>
            <person name="Zimmer A."/>
            <person name="Zwirko Z."/>
            <person name="Jaffe D.B."/>
            <person name="Alvarez P."/>
            <person name="Brockman W."/>
            <person name="Butler J."/>
            <person name="Chin C."/>
            <person name="Gnerre S."/>
            <person name="Grabherr M."/>
            <person name="Kleber M."/>
            <person name="Mauceli E."/>
            <person name="MacCallum I."/>
        </authorList>
    </citation>
    <scope>NUCLEOTIDE SEQUENCE [LARGE SCALE GENOMIC DNA]</scope>
    <source>
        <strain evidence="7">Tucson 15010-1051.87</strain>
    </source>
</reference>
<dbReference type="PANTHER" id="PTHR46751:SF1">
    <property type="entry name" value="WAP FOUR-DISULFIDE CORE DOMAIN PROTEIN 6A"/>
    <property type="match status" value="1"/>
</dbReference>
<keyword evidence="1" id="KW-0646">Protease inhibitor</keyword>
<dbReference type="PANTHER" id="PTHR46751">
    <property type="entry name" value="EPPIN"/>
    <property type="match status" value="1"/>
</dbReference>
<dbReference type="FunFam" id="4.10.410.10:FF:000020">
    <property type="entry name" value="Collagen, type VI, alpha 3"/>
    <property type="match status" value="1"/>
</dbReference>
<protein>
    <recommendedName>
        <fullName evidence="5">BPTI/Kunitz inhibitor domain-containing protein</fullName>
    </recommendedName>
</protein>
<dbReference type="EMBL" id="CH940649">
    <property type="protein sequence ID" value="EDW63740.2"/>
    <property type="molecule type" value="Genomic_DNA"/>
</dbReference>
<dbReference type="InterPro" id="IPR036880">
    <property type="entry name" value="Kunitz_BPTI_sf"/>
</dbReference>
<name>B4LSD2_DROVI</name>
<dbReference type="HOGENOM" id="CLU_164133_0_2_1"/>
<dbReference type="Gene3D" id="4.10.410.10">
    <property type="entry name" value="Pancreatic trypsin inhibitor Kunitz domain"/>
    <property type="match status" value="1"/>
</dbReference>
<keyword evidence="7" id="KW-1185">Reference proteome</keyword>
<evidence type="ECO:0000259" key="5">
    <source>
        <dbReference type="PROSITE" id="PS50279"/>
    </source>
</evidence>
<keyword evidence="3" id="KW-1015">Disulfide bond</keyword>
<gene>
    <name evidence="6" type="primary">Dvir\GJ16348</name>
    <name evidence="6" type="ORF">Dvir_GJ16348</name>
</gene>
<evidence type="ECO:0000256" key="4">
    <source>
        <dbReference type="ARBA" id="ARBA00038506"/>
    </source>
</evidence>
<dbReference type="FunCoup" id="B4LSD2">
    <property type="interactions" value="2"/>
</dbReference>
<evidence type="ECO:0000256" key="2">
    <source>
        <dbReference type="ARBA" id="ARBA00022900"/>
    </source>
</evidence>
<dbReference type="PRINTS" id="PR00759">
    <property type="entry name" value="BASICPTASE"/>
</dbReference>